<sequence>MYRDPRIRVSDTDRDAIVARLNAATAEGRLNIDEFSYRAQRAYASRTWGELSRLVADLPAPQEVQPMPPPRKSTVSVSRLPLLALIFGALSIPTVACFPLGSTAAVAGIVLGALGIRSGNRGMAAAGIACGVLGLALQLVVFAVFGVMDAASPD</sequence>
<dbReference type="InterPro" id="IPR012551">
    <property type="entry name" value="DUF1707_SHOCT-like"/>
</dbReference>
<keyword evidence="1" id="KW-1133">Transmembrane helix</keyword>
<protein>
    <submittedName>
        <fullName evidence="3">DUF1707 domain-containing protein</fullName>
    </submittedName>
</protein>
<evidence type="ECO:0000313" key="4">
    <source>
        <dbReference type="Proteomes" id="UP000598146"/>
    </source>
</evidence>
<accession>A0A931CMD6</accession>
<dbReference type="Pfam" id="PF08044">
    <property type="entry name" value="DUF1707"/>
    <property type="match status" value="1"/>
</dbReference>
<evidence type="ECO:0000256" key="1">
    <source>
        <dbReference type="SAM" id="Phobius"/>
    </source>
</evidence>
<proteinExistence type="predicted"/>
<reference evidence="3" key="1">
    <citation type="submission" date="2020-11" db="EMBL/GenBank/DDBJ databases">
        <title>Isolation and identification of active actinomycetes.</title>
        <authorList>
            <person name="Sun X."/>
        </authorList>
    </citation>
    <scope>NUCLEOTIDE SEQUENCE</scope>
    <source>
        <strain evidence="3">NEAU-A11</strain>
    </source>
</reference>
<evidence type="ECO:0000259" key="2">
    <source>
        <dbReference type="Pfam" id="PF08044"/>
    </source>
</evidence>
<feature type="transmembrane region" description="Helical" evidence="1">
    <location>
        <begin position="123"/>
        <end position="148"/>
    </location>
</feature>
<organism evidence="3 4">
    <name type="scientific">Actinoplanes aureus</name>
    <dbReference type="NCBI Taxonomy" id="2792083"/>
    <lineage>
        <taxon>Bacteria</taxon>
        <taxon>Bacillati</taxon>
        <taxon>Actinomycetota</taxon>
        <taxon>Actinomycetes</taxon>
        <taxon>Micromonosporales</taxon>
        <taxon>Micromonosporaceae</taxon>
        <taxon>Actinoplanes</taxon>
    </lineage>
</organism>
<keyword evidence="1" id="KW-0812">Transmembrane</keyword>
<name>A0A931CMD6_9ACTN</name>
<dbReference type="Proteomes" id="UP000598146">
    <property type="component" value="Unassembled WGS sequence"/>
</dbReference>
<dbReference type="PANTHER" id="PTHR40763:SF4">
    <property type="entry name" value="DUF1707 DOMAIN-CONTAINING PROTEIN"/>
    <property type="match status" value="1"/>
</dbReference>
<dbReference type="RefSeq" id="WP_196419353.1">
    <property type="nucleotide sequence ID" value="NZ_JADQTO010000028.1"/>
</dbReference>
<comment type="caution">
    <text evidence="3">The sequence shown here is derived from an EMBL/GenBank/DDBJ whole genome shotgun (WGS) entry which is preliminary data.</text>
</comment>
<keyword evidence="1" id="KW-0472">Membrane</keyword>
<dbReference type="PANTHER" id="PTHR40763">
    <property type="entry name" value="MEMBRANE PROTEIN-RELATED"/>
    <property type="match status" value="1"/>
</dbReference>
<keyword evidence="4" id="KW-1185">Reference proteome</keyword>
<dbReference type="EMBL" id="JADQTO010000028">
    <property type="protein sequence ID" value="MBG0567580.1"/>
    <property type="molecule type" value="Genomic_DNA"/>
</dbReference>
<evidence type="ECO:0000313" key="3">
    <source>
        <dbReference type="EMBL" id="MBG0567580.1"/>
    </source>
</evidence>
<dbReference type="AlphaFoldDB" id="A0A931CMD6"/>
<feature type="transmembrane region" description="Helical" evidence="1">
    <location>
        <begin position="82"/>
        <end position="111"/>
    </location>
</feature>
<gene>
    <name evidence="3" type="ORF">I4J89_39660</name>
</gene>
<feature type="domain" description="DUF1707" evidence="2">
    <location>
        <begin position="7"/>
        <end position="59"/>
    </location>
</feature>